<evidence type="ECO:0000313" key="1">
    <source>
        <dbReference type="EMBL" id="QVJ00418.1"/>
    </source>
</evidence>
<protein>
    <submittedName>
        <fullName evidence="1">Uncharacterized protein</fullName>
    </submittedName>
</protein>
<dbReference type="KEGG" id="nec:KGD82_16800"/>
<gene>
    <name evidence="1" type="ORF">KGD82_16800</name>
</gene>
<accession>A0A975L889</accession>
<dbReference type="AlphaFoldDB" id="A0A975L889"/>
<dbReference type="Proteomes" id="UP000682416">
    <property type="component" value="Chromosome"/>
</dbReference>
<organism evidence="1 2">
    <name type="scientific">Nocardiopsis eucommiae</name>
    <dbReference type="NCBI Taxonomy" id="2831970"/>
    <lineage>
        <taxon>Bacteria</taxon>
        <taxon>Bacillati</taxon>
        <taxon>Actinomycetota</taxon>
        <taxon>Actinomycetes</taxon>
        <taxon>Streptosporangiales</taxon>
        <taxon>Nocardiopsidaceae</taxon>
        <taxon>Nocardiopsis</taxon>
    </lineage>
</organism>
<keyword evidence="2" id="KW-1185">Reference proteome</keyword>
<proteinExistence type="predicted"/>
<reference evidence="1" key="1">
    <citation type="submission" date="2021-05" db="EMBL/GenBank/DDBJ databases">
        <authorList>
            <person name="Kaiqin L."/>
            <person name="Jian G."/>
        </authorList>
    </citation>
    <scope>NUCLEOTIDE SEQUENCE</scope>
    <source>
        <strain evidence="1">HDS5</strain>
    </source>
</reference>
<dbReference type="EMBL" id="CP074402">
    <property type="protein sequence ID" value="QVJ00418.1"/>
    <property type="molecule type" value="Genomic_DNA"/>
</dbReference>
<sequence>MSPRERYEAADALLAVYELCGSPRLLALAEHHVAVAETHLATCPNAALEVSGV</sequence>
<name>A0A975L889_9ACTN</name>
<evidence type="ECO:0000313" key="2">
    <source>
        <dbReference type="Proteomes" id="UP000682416"/>
    </source>
</evidence>